<protein>
    <recommendedName>
        <fullName evidence="2">Integrase catalytic domain-containing protein</fullName>
    </recommendedName>
</protein>
<keyword evidence="4" id="KW-1185">Reference proteome</keyword>
<evidence type="ECO:0000259" key="2">
    <source>
        <dbReference type="PROSITE" id="PS50994"/>
    </source>
</evidence>
<dbReference type="EMBL" id="MRZV01000767">
    <property type="protein sequence ID" value="PIK44593.1"/>
    <property type="molecule type" value="Genomic_DNA"/>
</dbReference>
<dbReference type="GO" id="GO:0003676">
    <property type="term" value="F:nucleic acid binding"/>
    <property type="evidence" value="ECO:0007669"/>
    <property type="project" value="InterPro"/>
</dbReference>
<dbReference type="InterPro" id="IPR001584">
    <property type="entry name" value="Integrase_cat-core"/>
</dbReference>
<evidence type="ECO:0000313" key="4">
    <source>
        <dbReference type="Proteomes" id="UP000230750"/>
    </source>
</evidence>
<organism evidence="3 4">
    <name type="scientific">Stichopus japonicus</name>
    <name type="common">Sea cucumber</name>
    <dbReference type="NCBI Taxonomy" id="307972"/>
    <lineage>
        <taxon>Eukaryota</taxon>
        <taxon>Metazoa</taxon>
        <taxon>Echinodermata</taxon>
        <taxon>Eleutherozoa</taxon>
        <taxon>Echinozoa</taxon>
        <taxon>Holothuroidea</taxon>
        <taxon>Aspidochirotacea</taxon>
        <taxon>Aspidochirotida</taxon>
        <taxon>Stichopodidae</taxon>
        <taxon>Apostichopus</taxon>
    </lineage>
</organism>
<dbReference type="GO" id="GO:0015074">
    <property type="term" value="P:DNA integration"/>
    <property type="evidence" value="ECO:0007669"/>
    <property type="project" value="InterPro"/>
</dbReference>
<dbReference type="InterPro" id="IPR036397">
    <property type="entry name" value="RNaseH_sf"/>
</dbReference>
<reference evidence="3 4" key="1">
    <citation type="journal article" date="2017" name="PLoS Biol.">
        <title>The sea cucumber genome provides insights into morphological evolution and visceral regeneration.</title>
        <authorList>
            <person name="Zhang X."/>
            <person name="Sun L."/>
            <person name="Yuan J."/>
            <person name="Sun Y."/>
            <person name="Gao Y."/>
            <person name="Zhang L."/>
            <person name="Li S."/>
            <person name="Dai H."/>
            <person name="Hamel J.F."/>
            <person name="Liu C."/>
            <person name="Yu Y."/>
            <person name="Liu S."/>
            <person name="Lin W."/>
            <person name="Guo K."/>
            <person name="Jin S."/>
            <person name="Xu P."/>
            <person name="Storey K.B."/>
            <person name="Huan P."/>
            <person name="Zhang T."/>
            <person name="Zhou Y."/>
            <person name="Zhang J."/>
            <person name="Lin C."/>
            <person name="Li X."/>
            <person name="Xing L."/>
            <person name="Huo D."/>
            <person name="Sun M."/>
            <person name="Wang L."/>
            <person name="Mercier A."/>
            <person name="Li F."/>
            <person name="Yang H."/>
            <person name="Xiang J."/>
        </authorList>
    </citation>
    <scope>NUCLEOTIDE SEQUENCE [LARGE SCALE GENOMIC DNA]</scope>
    <source>
        <strain evidence="3">Shaxun</strain>
        <tissue evidence="3">Muscle</tissue>
    </source>
</reference>
<comment type="caution">
    <text evidence="3">The sequence shown here is derived from an EMBL/GenBank/DDBJ whole genome shotgun (WGS) entry which is preliminary data.</text>
</comment>
<feature type="region of interest" description="Disordered" evidence="1">
    <location>
        <begin position="73"/>
        <end position="93"/>
    </location>
</feature>
<dbReference type="PANTHER" id="PTHR47331:SF1">
    <property type="entry name" value="GAG-LIKE PROTEIN"/>
    <property type="match status" value="1"/>
</dbReference>
<dbReference type="Pfam" id="PF05380">
    <property type="entry name" value="Peptidase_A17"/>
    <property type="match status" value="1"/>
</dbReference>
<evidence type="ECO:0000256" key="1">
    <source>
        <dbReference type="SAM" id="MobiDB-lite"/>
    </source>
</evidence>
<dbReference type="InterPro" id="IPR012337">
    <property type="entry name" value="RNaseH-like_sf"/>
</dbReference>
<dbReference type="STRING" id="307972.A0A2G8K9E9"/>
<feature type="region of interest" description="Disordered" evidence="1">
    <location>
        <begin position="191"/>
        <end position="216"/>
    </location>
</feature>
<sequence>MKPVSIPRLELMGAVLAVTLYTSIKQEIRFDLDDVIFWTDSMIVLGYIRNEDKRFKTFVANRVSKIHDLSSPNQWRHVGSKENPADDGSRARRGQPVKIFSDNGSNFQAGEKELRNAFKAMNKDDVEAFFHSKGCEWHFNPPTASHFGGAWERLIRSVRRILRGVLRQQTVTDEVLTTVLAEVESILNSRPLTDFSSDPKDEEPLTPNHLFDETWA</sequence>
<evidence type="ECO:0000313" key="3">
    <source>
        <dbReference type="EMBL" id="PIK44593.1"/>
    </source>
</evidence>
<dbReference type="SUPFAM" id="SSF53098">
    <property type="entry name" value="Ribonuclease H-like"/>
    <property type="match status" value="1"/>
</dbReference>
<dbReference type="PANTHER" id="PTHR47331">
    <property type="entry name" value="PHD-TYPE DOMAIN-CONTAINING PROTEIN"/>
    <property type="match status" value="1"/>
</dbReference>
<accession>A0A2G8K9E9</accession>
<name>A0A2G8K9E9_STIJA</name>
<dbReference type="PROSITE" id="PS50994">
    <property type="entry name" value="INTEGRASE"/>
    <property type="match status" value="1"/>
</dbReference>
<dbReference type="InterPro" id="IPR008042">
    <property type="entry name" value="Retrotrans_Pao"/>
</dbReference>
<proteinExistence type="predicted"/>
<feature type="compositionally biased region" description="Basic and acidic residues" evidence="1">
    <location>
        <begin position="79"/>
        <end position="90"/>
    </location>
</feature>
<feature type="domain" description="Integrase catalytic" evidence="2">
    <location>
        <begin position="93"/>
        <end position="215"/>
    </location>
</feature>
<dbReference type="Gene3D" id="3.30.420.10">
    <property type="entry name" value="Ribonuclease H-like superfamily/Ribonuclease H"/>
    <property type="match status" value="1"/>
</dbReference>
<dbReference type="Proteomes" id="UP000230750">
    <property type="component" value="Unassembled WGS sequence"/>
</dbReference>
<dbReference type="AlphaFoldDB" id="A0A2G8K9E9"/>
<gene>
    <name evidence="3" type="ORF">BSL78_18553</name>
</gene>
<dbReference type="OrthoDB" id="8958038at2759"/>